<evidence type="ECO:0000256" key="1">
    <source>
        <dbReference type="SAM" id="MobiDB-lite"/>
    </source>
</evidence>
<evidence type="ECO:0000313" key="3">
    <source>
        <dbReference type="Proteomes" id="UP000230859"/>
    </source>
</evidence>
<accession>A0A2H0LRE8</accession>
<feature type="compositionally biased region" description="Basic and acidic residues" evidence="1">
    <location>
        <begin position="1"/>
        <end position="16"/>
    </location>
</feature>
<dbReference type="AlphaFoldDB" id="A0A2H0LRE8"/>
<name>A0A2H0LRE8_9BACT</name>
<comment type="caution">
    <text evidence="2">The sequence shown here is derived from an EMBL/GenBank/DDBJ whole genome shotgun (WGS) entry which is preliminary data.</text>
</comment>
<proteinExistence type="predicted"/>
<dbReference type="Proteomes" id="UP000230859">
    <property type="component" value="Unassembled WGS sequence"/>
</dbReference>
<sequence length="62" mass="6534">MQGSGAREREEGKAEGGVETLSLSLRKGEGINMPLGSPFSDPCSLLSIQDWQSGAGWVKINA</sequence>
<feature type="region of interest" description="Disordered" evidence="1">
    <location>
        <begin position="1"/>
        <end position="20"/>
    </location>
</feature>
<evidence type="ECO:0000313" key="2">
    <source>
        <dbReference type="EMBL" id="PIQ86992.1"/>
    </source>
</evidence>
<protein>
    <submittedName>
        <fullName evidence="2">Uncharacterized protein</fullName>
    </submittedName>
</protein>
<gene>
    <name evidence="2" type="ORF">COV74_02280</name>
</gene>
<dbReference type="EMBL" id="PCVY01000022">
    <property type="protein sequence ID" value="PIQ86992.1"/>
    <property type="molecule type" value="Genomic_DNA"/>
</dbReference>
<reference evidence="2 3" key="1">
    <citation type="submission" date="2017-09" db="EMBL/GenBank/DDBJ databases">
        <title>Depth-based differentiation of microbial function through sediment-hosted aquifers and enrichment of novel symbionts in the deep terrestrial subsurface.</title>
        <authorList>
            <person name="Probst A.J."/>
            <person name="Ladd B."/>
            <person name="Jarett J.K."/>
            <person name="Geller-Mcgrath D.E."/>
            <person name="Sieber C.M."/>
            <person name="Emerson J.B."/>
            <person name="Anantharaman K."/>
            <person name="Thomas B.C."/>
            <person name="Malmstrom R."/>
            <person name="Stieglmeier M."/>
            <person name="Klingl A."/>
            <person name="Woyke T."/>
            <person name="Ryan C.M."/>
            <person name="Banfield J.F."/>
        </authorList>
    </citation>
    <scope>NUCLEOTIDE SEQUENCE [LARGE SCALE GENOMIC DNA]</scope>
    <source>
        <strain evidence="2">CG11_big_fil_rev_8_21_14_0_20_45_26</strain>
    </source>
</reference>
<organism evidence="2 3">
    <name type="scientific">Candidatus Abzuiibacterium crystallinum</name>
    <dbReference type="NCBI Taxonomy" id="1974748"/>
    <lineage>
        <taxon>Bacteria</taxon>
        <taxon>Pseudomonadati</taxon>
        <taxon>Candidatus Omnitrophota</taxon>
        <taxon>Candidatus Abzuiibacterium</taxon>
    </lineage>
</organism>